<evidence type="ECO:0000256" key="2">
    <source>
        <dbReference type="SAM" id="Phobius"/>
    </source>
</evidence>
<feature type="transmembrane region" description="Helical" evidence="2">
    <location>
        <begin position="63"/>
        <end position="90"/>
    </location>
</feature>
<dbReference type="Proteomes" id="UP000474967">
    <property type="component" value="Unassembled WGS sequence"/>
</dbReference>
<feature type="region of interest" description="Disordered" evidence="1">
    <location>
        <begin position="1"/>
        <end position="33"/>
    </location>
</feature>
<comment type="caution">
    <text evidence="3">The sequence shown here is derived from an EMBL/GenBank/DDBJ whole genome shotgun (WGS) entry which is preliminary data.</text>
</comment>
<keyword evidence="2" id="KW-0812">Transmembrane</keyword>
<sequence>MSDSIDEGAKRSASNPLSPADWRAAVAGDGPPPMTAEEVAEVRARMAPVRTHEQKVELYLKTIAWFTGIVAVAVVANFIAAVVIGVAAAAPVAGY</sequence>
<keyword evidence="2" id="KW-1133">Transmembrane helix</keyword>
<dbReference type="AlphaFoldDB" id="A0A6L9Y2R8"/>
<organism evidence="3 4">
    <name type="scientific">Leifsonia tongyongensis</name>
    <dbReference type="NCBI Taxonomy" id="1268043"/>
    <lineage>
        <taxon>Bacteria</taxon>
        <taxon>Bacillati</taxon>
        <taxon>Actinomycetota</taxon>
        <taxon>Actinomycetes</taxon>
        <taxon>Micrococcales</taxon>
        <taxon>Microbacteriaceae</taxon>
        <taxon>Leifsonia</taxon>
    </lineage>
</organism>
<protein>
    <submittedName>
        <fullName evidence="3">Uncharacterized protein</fullName>
    </submittedName>
</protein>
<reference evidence="3 4" key="1">
    <citation type="journal article" date="2014" name="J. Microbiol.">
        <title>Diaminobutyricibacter tongyongensis gen. nov., sp. nov. and Homoserinibacter gongjuensis gen. nov., sp. nov. belong to the family Microbacteriaceae.</title>
        <authorList>
            <person name="Kim S.J."/>
            <person name="Ahn J.H."/>
            <person name="Weon H.Y."/>
            <person name="Hamada M."/>
            <person name="Suzuki K."/>
            <person name="Kwon S.W."/>
        </authorList>
    </citation>
    <scope>NUCLEOTIDE SEQUENCE [LARGE SCALE GENOMIC DNA]</scope>
    <source>
        <strain evidence="3 4">NBRC 108724</strain>
    </source>
</reference>
<name>A0A6L9Y2R8_9MICO</name>
<accession>A0A6L9Y2R8</accession>
<proteinExistence type="predicted"/>
<dbReference type="RefSeq" id="WP_163291300.1">
    <property type="nucleotide sequence ID" value="NZ_JAAGWY010000005.1"/>
</dbReference>
<evidence type="ECO:0000256" key="1">
    <source>
        <dbReference type="SAM" id="MobiDB-lite"/>
    </source>
</evidence>
<evidence type="ECO:0000313" key="4">
    <source>
        <dbReference type="Proteomes" id="UP000474967"/>
    </source>
</evidence>
<keyword evidence="2" id="KW-0472">Membrane</keyword>
<gene>
    <name evidence="3" type="ORF">G3T36_18320</name>
</gene>
<dbReference type="EMBL" id="JAAGWY010000005">
    <property type="protein sequence ID" value="NEN07815.1"/>
    <property type="molecule type" value="Genomic_DNA"/>
</dbReference>
<evidence type="ECO:0000313" key="3">
    <source>
        <dbReference type="EMBL" id="NEN07815.1"/>
    </source>
</evidence>
<keyword evidence="4" id="KW-1185">Reference proteome</keyword>